<evidence type="ECO:0000313" key="3">
    <source>
        <dbReference type="Proteomes" id="UP000887013"/>
    </source>
</evidence>
<keyword evidence="3" id="KW-1185">Reference proteome</keyword>
<feature type="non-terminal residue" evidence="2">
    <location>
        <position position="1"/>
    </location>
</feature>
<reference evidence="2" key="1">
    <citation type="submission" date="2020-08" db="EMBL/GenBank/DDBJ databases">
        <title>Multicomponent nature underlies the extraordinary mechanical properties of spider dragline silk.</title>
        <authorList>
            <person name="Kono N."/>
            <person name="Nakamura H."/>
            <person name="Mori M."/>
            <person name="Yoshida Y."/>
            <person name="Ohtoshi R."/>
            <person name="Malay A.D."/>
            <person name="Moran D.A.P."/>
            <person name="Tomita M."/>
            <person name="Numata K."/>
            <person name="Arakawa K."/>
        </authorList>
    </citation>
    <scope>NUCLEOTIDE SEQUENCE</scope>
</reference>
<comment type="caution">
    <text evidence="2">The sequence shown here is derived from an EMBL/GenBank/DDBJ whole genome shotgun (WGS) entry which is preliminary data.</text>
</comment>
<name>A0A8X6TDD7_NEPPI</name>
<protein>
    <submittedName>
        <fullName evidence="2">Uncharacterized protein</fullName>
    </submittedName>
</protein>
<accession>A0A8X6TDD7</accession>
<dbReference type="Proteomes" id="UP000887013">
    <property type="component" value="Unassembled WGS sequence"/>
</dbReference>
<feature type="region of interest" description="Disordered" evidence="1">
    <location>
        <begin position="1"/>
        <end position="25"/>
    </location>
</feature>
<sequence>TSPSPPQFTTFLHQPKKPSTKPAPPAQAIASLPCPIFYVFSLSPWPSSPDYSSSATFYLPCS</sequence>
<dbReference type="EMBL" id="BMAW01101131">
    <property type="protein sequence ID" value="GFS98229.1"/>
    <property type="molecule type" value="Genomic_DNA"/>
</dbReference>
<evidence type="ECO:0000313" key="2">
    <source>
        <dbReference type="EMBL" id="GFS98229.1"/>
    </source>
</evidence>
<evidence type="ECO:0000256" key="1">
    <source>
        <dbReference type="SAM" id="MobiDB-lite"/>
    </source>
</evidence>
<gene>
    <name evidence="2" type="ORF">NPIL_676581</name>
</gene>
<organism evidence="2 3">
    <name type="scientific">Nephila pilipes</name>
    <name type="common">Giant wood spider</name>
    <name type="synonym">Nephila maculata</name>
    <dbReference type="NCBI Taxonomy" id="299642"/>
    <lineage>
        <taxon>Eukaryota</taxon>
        <taxon>Metazoa</taxon>
        <taxon>Ecdysozoa</taxon>
        <taxon>Arthropoda</taxon>
        <taxon>Chelicerata</taxon>
        <taxon>Arachnida</taxon>
        <taxon>Araneae</taxon>
        <taxon>Araneomorphae</taxon>
        <taxon>Entelegynae</taxon>
        <taxon>Araneoidea</taxon>
        <taxon>Nephilidae</taxon>
        <taxon>Nephila</taxon>
    </lineage>
</organism>
<dbReference type="AlphaFoldDB" id="A0A8X6TDD7"/>
<proteinExistence type="predicted"/>